<dbReference type="GO" id="GO:0005737">
    <property type="term" value="C:cytoplasm"/>
    <property type="evidence" value="ECO:0007669"/>
    <property type="project" value="TreeGrafter"/>
</dbReference>
<proteinExistence type="predicted"/>
<sequence>HGVDAAVSFAPSEIAYDDMPGMIRWGGLLMVVGVVDGPLTIEPLDIIFKRYVIKTACNGTVRTLEECISFSAEHSIKPFVEFIGLEDLPQAIEMMEAGKLRKRVCVKFLGQHSFHSARFCVKYFYSTVMDWLRWEEGDMRCSLVECDPDQVDPESSILSFGYPDFNYDKEHISSTS</sequence>
<evidence type="ECO:0000256" key="2">
    <source>
        <dbReference type="ARBA" id="ARBA00022723"/>
    </source>
</evidence>
<dbReference type="Proteomes" id="UP000287144">
    <property type="component" value="Unassembled WGS sequence"/>
</dbReference>
<evidence type="ECO:0000313" key="5">
    <source>
        <dbReference type="EMBL" id="RSL78738.1"/>
    </source>
</evidence>
<dbReference type="GO" id="GO:0046872">
    <property type="term" value="F:metal ion binding"/>
    <property type="evidence" value="ECO:0007669"/>
    <property type="project" value="UniProtKB-KW"/>
</dbReference>
<comment type="cofactor">
    <cofactor evidence="1">
        <name>Zn(2+)</name>
        <dbReference type="ChEBI" id="CHEBI:29105"/>
    </cofactor>
</comment>
<evidence type="ECO:0000256" key="1">
    <source>
        <dbReference type="ARBA" id="ARBA00001947"/>
    </source>
</evidence>
<keyword evidence="3" id="KW-0862">Zinc</keyword>
<keyword evidence="4" id="KW-0560">Oxidoreductase</keyword>
<evidence type="ECO:0008006" key="7">
    <source>
        <dbReference type="Google" id="ProtNLM"/>
    </source>
</evidence>
<dbReference type="Gene3D" id="3.90.180.10">
    <property type="entry name" value="Medium-chain alcohol dehydrogenases, catalytic domain"/>
    <property type="match status" value="1"/>
</dbReference>
<dbReference type="PANTHER" id="PTHR42940:SF8">
    <property type="entry name" value="VACUOLAR PROTEIN SORTING-ASSOCIATED PROTEIN 11"/>
    <property type="match status" value="1"/>
</dbReference>
<gene>
    <name evidence="5" type="ORF">CEP52_017605</name>
</gene>
<name>A0A428RMJ1_9HYPO</name>
<evidence type="ECO:0000256" key="4">
    <source>
        <dbReference type="ARBA" id="ARBA00023002"/>
    </source>
</evidence>
<feature type="non-terminal residue" evidence="5">
    <location>
        <position position="1"/>
    </location>
</feature>
<evidence type="ECO:0000256" key="3">
    <source>
        <dbReference type="ARBA" id="ARBA00022833"/>
    </source>
</evidence>
<dbReference type="STRING" id="1325735.A0A428RMJ1"/>
<reference evidence="5 6" key="1">
    <citation type="submission" date="2017-06" db="EMBL/GenBank/DDBJ databases">
        <title>Comparative genomic analysis of Ambrosia Fusariam Clade fungi.</title>
        <authorList>
            <person name="Stajich J.E."/>
            <person name="Carrillo J."/>
            <person name="Kijimoto T."/>
            <person name="Eskalen A."/>
            <person name="O'Donnell K."/>
            <person name="Kasson M."/>
        </authorList>
    </citation>
    <scope>NUCLEOTIDE SEQUENCE [LARGE SCALE GENOMIC DNA]</scope>
    <source>
        <strain evidence="5 6">NRRL62579</strain>
    </source>
</reference>
<accession>A0A428RMJ1</accession>
<evidence type="ECO:0000313" key="6">
    <source>
        <dbReference type="Proteomes" id="UP000287144"/>
    </source>
</evidence>
<dbReference type="InterPro" id="IPR036291">
    <property type="entry name" value="NAD(P)-bd_dom_sf"/>
</dbReference>
<organism evidence="5 6">
    <name type="scientific">Fusarium oligoseptatum</name>
    <dbReference type="NCBI Taxonomy" id="2604345"/>
    <lineage>
        <taxon>Eukaryota</taxon>
        <taxon>Fungi</taxon>
        <taxon>Dikarya</taxon>
        <taxon>Ascomycota</taxon>
        <taxon>Pezizomycotina</taxon>
        <taxon>Sordariomycetes</taxon>
        <taxon>Hypocreomycetidae</taxon>
        <taxon>Hypocreales</taxon>
        <taxon>Nectriaceae</taxon>
        <taxon>Fusarium</taxon>
        <taxon>Fusarium solani species complex</taxon>
    </lineage>
</organism>
<keyword evidence="6" id="KW-1185">Reference proteome</keyword>
<comment type="caution">
    <text evidence="5">The sequence shown here is derived from an EMBL/GenBank/DDBJ whole genome shotgun (WGS) entry which is preliminary data.</text>
</comment>
<dbReference type="EMBL" id="NKCK01000670">
    <property type="protein sequence ID" value="RSL78738.1"/>
    <property type="molecule type" value="Genomic_DNA"/>
</dbReference>
<dbReference type="PANTHER" id="PTHR42940">
    <property type="entry name" value="ALCOHOL DEHYDROGENASE 1-RELATED"/>
    <property type="match status" value="1"/>
</dbReference>
<dbReference type="AlphaFoldDB" id="A0A428RMJ1"/>
<dbReference type="GO" id="GO:0004022">
    <property type="term" value="F:alcohol dehydrogenase (NAD+) activity"/>
    <property type="evidence" value="ECO:0007669"/>
    <property type="project" value="TreeGrafter"/>
</dbReference>
<dbReference type="Gene3D" id="3.40.50.720">
    <property type="entry name" value="NAD(P)-binding Rossmann-like Domain"/>
    <property type="match status" value="1"/>
</dbReference>
<dbReference type="SUPFAM" id="SSF51735">
    <property type="entry name" value="NAD(P)-binding Rossmann-fold domains"/>
    <property type="match status" value="1"/>
</dbReference>
<protein>
    <recommendedName>
        <fullName evidence="7">Alcohol dehydrogenase</fullName>
    </recommendedName>
</protein>
<keyword evidence="2" id="KW-0479">Metal-binding</keyword>